<protein>
    <submittedName>
        <fullName evidence="1">Uncharacterized protein</fullName>
    </submittedName>
</protein>
<reference evidence="1" key="1">
    <citation type="journal article" date="2014" name="Int. J. Syst. Evol. Microbiol.">
        <title>Complete genome sequence of Corynebacterium casei LMG S-19264T (=DSM 44701T), isolated from a smear-ripened cheese.</title>
        <authorList>
            <consortium name="US DOE Joint Genome Institute (JGI-PGF)"/>
            <person name="Walter F."/>
            <person name="Albersmeier A."/>
            <person name="Kalinowski J."/>
            <person name="Ruckert C."/>
        </authorList>
    </citation>
    <scope>NUCLEOTIDE SEQUENCE</scope>
    <source>
        <strain evidence="1">KCTC 12988</strain>
    </source>
</reference>
<dbReference type="Proteomes" id="UP000644507">
    <property type="component" value="Unassembled WGS sequence"/>
</dbReference>
<comment type="caution">
    <text evidence="1">The sequence shown here is derived from an EMBL/GenBank/DDBJ whole genome shotgun (WGS) entry which is preliminary data.</text>
</comment>
<dbReference type="AlphaFoldDB" id="A0A918TYV9"/>
<name>A0A918TYV9_9BACT</name>
<proteinExistence type="predicted"/>
<sequence>MTKFLSEKPPYTADTARLAFQSLKELRPLQEFKDKGYASTKGEVWQKKLMEVMRDGGSDSDLIKKGYEEISVFQLVGLGRDWFRGSYETSARNKKIESEYERLSKKEG</sequence>
<keyword evidence="2" id="KW-1185">Reference proteome</keyword>
<reference evidence="1" key="2">
    <citation type="submission" date="2020-09" db="EMBL/GenBank/DDBJ databases">
        <authorList>
            <person name="Sun Q."/>
            <person name="Kim S."/>
        </authorList>
    </citation>
    <scope>NUCLEOTIDE SEQUENCE</scope>
    <source>
        <strain evidence="1">KCTC 12988</strain>
    </source>
</reference>
<evidence type="ECO:0000313" key="1">
    <source>
        <dbReference type="EMBL" id="GHC68454.1"/>
    </source>
</evidence>
<dbReference type="EMBL" id="BMXI01000055">
    <property type="protein sequence ID" value="GHC68454.1"/>
    <property type="molecule type" value="Genomic_DNA"/>
</dbReference>
<accession>A0A918TYV9</accession>
<organism evidence="1 2">
    <name type="scientific">Roseibacillus persicicus</name>
    <dbReference type="NCBI Taxonomy" id="454148"/>
    <lineage>
        <taxon>Bacteria</taxon>
        <taxon>Pseudomonadati</taxon>
        <taxon>Verrucomicrobiota</taxon>
        <taxon>Verrucomicrobiia</taxon>
        <taxon>Verrucomicrobiales</taxon>
        <taxon>Verrucomicrobiaceae</taxon>
        <taxon>Roseibacillus</taxon>
    </lineage>
</organism>
<evidence type="ECO:0000313" key="2">
    <source>
        <dbReference type="Proteomes" id="UP000644507"/>
    </source>
</evidence>
<gene>
    <name evidence="1" type="ORF">GCM10007100_40460</name>
</gene>